<reference evidence="2" key="1">
    <citation type="submission" date="2020-10" db="EMBL/GenBank/DDBJ databases">
        <authorList>
            <person name="Gilroy R."/>
        </authorList>
    </citation>
    <scope>NUCLEOTIDE SEQUENCE</scope>
    <source>
        <strain evidence="2">ChiSjej1B19-7085</strain>
    </source>
</reference>
<proteinExistence type="predicted"/>
<evidence type="ECO:0000313" key="3">
    <source>
        <dbReference type="Proteomes" id="UP000886785"/>
    </source>
</evidence>
<sequence length="311" mass="34215">MKKRVLTAIGCVGLLAVLAAAGFGERKTAEEVREPEPSPASRSLFCWDSDTLSGDDLGSLCTVLDRAGISEVYHSIPEEMLLSGGADEFLSAMGDRGTAVYLLDGDAEWAWESGGESLIYRLDLILEANAALPEEDRIRGLMADVEPYLLEDWDDEEGRADLLDRYAQGVETAYRCAQENGLELLLCVPSFYDSACPELLDRIVSDGCDGIAVMNYDRTDEYGQMADEVELAREHGKRVICIAELQAPGRHELTEINTYYGVGLRPLLASWEVLADRFDYSGLSFSYHYYAPLLELLEDGSGLSLPESPEA</sequence>
<protein>
    <recommendedName>
        <fullName evidence="4">Glycoside-hydrolase family GH114 TIM-barrel domain-containing protein</fullName>
    </recommendedName>
</protein>
<organism evidence="2 3">
    <name type="scientific">Candidatus Gallacutalibacter pullicola</name>
    <dbReference type="NCBI Taxonomy" id="2840830"/>
    <lineage>
        <taxon>Bacteria</taxon>
        <taxon>Bacillati</taxon>
        <taxon>Bacillota</taxon>
        <taxon>Clostridia</taxon>
        <taxon>Eubacteriales</taxon>
        <taxon>Candidatus Gallacutalibacter</taxon>
    </lineage>
</organism>
<dbReference type="EMBL" id="DVHF01000133">
    <property type="protein sequence ID" value="HIR58087.1"/>
    <property type="molecule type" value="Genomic_DNA"/>
</dbReference>
<evidence type="ECO:0000313" key="2">
    <source>
        <dbReference type="EMBL" id="HIR58087.1"/>
    </source>
</evidence>
<evidence type="ECO:0008006" key="4">
    <source>
        <dbReference type="Google" id="ProtNLM"/>
    </source>
</evidence>
<dbReference type="Proteomes" id="UP000886785">
    <property type="component" value="Unassembled WGS sequence"/>
</dbReference>
<gene>
    <name evidence="2" type="ORF">IAA54_10495</name>
</gene>
<evidence type="ECO:0000256" key="1">
    <source>
        <dbReference type="SAM" id="SignalP"/>
    </source>
</evidence>
<comment type="caution">
    <text evidence="2">The sequence shown here is derived from an EMBL/GenBank/DDBJ whole genome shotgun (WGS) entry which is preliminary data.</text>
</comment>
<keyword evidence="1" id="KW-0732">Signal</keyword>
<reference evidence="2" key="2">
    <citation type="journal article" date="2021" name="PeerJ">
        <title>Extensive microbial diversity within the chicken gut microbiome revealed by metagenomics and culture.</title>
        <authorList>
            <person name="Gilroy R."/>
            <person name="Ravi A."/>
            <person name="Getino M."/>
            <person name="Pursley I."/>
            <person name="Horton D.L."/>
            <person name="Alikhan N.F."/>
            <person name="Baker D."/>
            <person name="Gharbi K."/>
            <person name="Hall N."/>
            <person name="Watson M."/>
            <person name="Adriaenssens E.M."/>
            <person name="Foster-Nyarko E."/>
            <person name="Jarju S."/>
            <person name="Secka A."/>
            <person name="Antonio M."/>
            <person name="Oren A."/>
            <person name="Chaudhuri R.R."/>
            <person name="La Ragione R."/>
            <person name="Hildebrand F."/>
            <person name="Pallen M.J."/>
        </authorList>
    </citation>
    <scope>NUCLEOTIDE SEQUENCE</scope>
    <source>
        <strain evidence="2">ChiSjej1B19-7085</strain>
    </source>
</reference>
<feature type="chain" id="PRO_5039600512" description="Glycoside-hydrolase family GH114 TIM-barrel domain-containing protein" evidence="1">
    <location>
        <begin position="22"/>
        <end position="311"/>
    </location>
</feature>
<dbReference type="AlphaFoldDB" id="A0A9D1J239"/>
<name>A0A9D1J239_9FIRM</name>
<feature type="signal peptide" evidence="1">
    <location>
        <begin position="1"/>
        <end position="21"/>
    </location>
</feature>
<accession>A0A9D1J239</accession>